<evidence type="ECO:0000313" key="11">
    <source>
        <dbReference type="EMBL" id="MBD8045716.1"/>
    </source>
</evidence>
<feature type="domain" description="Elp3/MiaA/NifB-like radical SAM core" evidence="9">
    <location>
        <begin position="83"/>
        <end position="301"/>
    </location>
</feature>
<protein>
    <submittedName>
        <fullName evidence="11">[FeFe] hydrogenase H-cluster radical SAM maturase HydG</fullName>
    </submittedName>
</protein>
<dbReference type="CDD" id="cd01335">
    <property type="entry name" value="Radical_SAM"/>
    <property type="match status" value="1"/>
</dbReference>
<dbReference type="InterPro" id="IPR010722">
    <property type="entry name" value="BATS_dom"/>
</dbReference>
<dbReference type="SMART" id="SM00876">
    <property type="entry name" value="BATS"/>
    <property type="match status" value="1"/>
</dbReference>
<evidence type="ECO:0000259" key="9">
    <source>
        <dbReference type="SMART" id="SM00729"/>
    </source>
</evidence>
<evidence type="ECO:0000256" key="5">
    <source>
        <dbReference type="ARBA" id="ARBA00023004"/>
    </source>
</evidence>
<feature type="domain" description="Biotin and thiamin synthesis-associated" evidence="10">
    <location>
        <begin position="272"/>
        <end position="376"/>
    </location>
</feature>
<evidence type="ECO:0000256" key="7">
    <source>
        <dbReference type="ARBA" id="ARBA00034078"/>
    </source>
</evidence>
<dbReference type="InterPro" id="IPR007197">
    <property type="entry name" value="rSAM"/>
</dbReference>
<comment type="cofactor">
    <cofactor evidence="7">
        <name>[2Fe-2S] cluster</name>
        <dbReference type="ChEBI" id="CHEBI:190135"/>
    </cofactor>
</comment>
<organism evidence="11 12">
    <name type="scientific">Clostridium faecium</name>
    <dbReference type="NCBI Taxonomy" id="2762223"/>
    <lineage>
        <taxon>Bacteria</taxon>
        <taxon>Bacillati</taxon>
        <taxon>Bacillota</taxon>
        <taxon>Clostridia</taxon>
        <taxon>Eubacteriales</taxon>
        <taxon>Clostridiaceae</taxon>
        <taxon>Clostridium</taxon>
    </lineage>
</organism>
<dbReference type="PANTHER" id="PTHR43583">
    <property type="entry name" value="2-IMINOACETATE SYNTHASE"/>
    <property type="match status" value="1"/>
</dbReference>
<dbReference type="InterPro" id="IPR058240">
    <property type="entry name" value="rSAM_sf"/>
</dbReference>
<keyword evidence="6" id="KW-0411">Iron-sulfur</keyword>
<name>A0ABR8YNV7_9CLOT</name>
<evidence type="ECO:0000256" key="2">
    <source>
        <dbReference type="ARBA" id="ARBA00022485"/>
    </source>
</evidence>
<evidence type="ECO:0000256" key="1">
    <source>
        <dbReference type="ARBA" id="ARBA00001966"/>
    </source>
</evidence>
<comment type="cofactor">
    <cofactor evidence="1">
        <name>[4Fe-4S] cluster</name>
        <dbReference type="ChEBI" id="CHEBI:49883"/>
    </cofactor>
</comment>
<dbReference type="PANTHER" id="PTHR43583:SF2">
    <property type="entry name" value="THIAZOLE BIOSYNTHESIS PROTEIN"/>
    <property type="match status" value="1"/>
</dbReference>
<evidence type="ECO:0000256" key="8">
    <source>
        <dbReference type="SAM" id="Coils"/>
    </source>
</evidence>
<accession>A0ABR8YNV7</accession>
<evidence type="ECO:0000256" key="4">
    <source>
        <dbReference type="ARBA" id="ARBA00022723"/>
    </source>
</evidence>
<dbReference type="RefSeq" id="WP_191738700.1">
    <property type="nucleotide sequence ID" value="NZ_JACSQB010000010.1"/>
</dbReference>
<sequence length="465" mass="53204">MKEYRAEEFIVHEEILESIDYGLSKSKDEEFVEKLLDKAREGKGLNHKEAAVLLNVEDEKILNKIFKLAKEIKEKIYGRRIVMFAPLYVSSYCVNNCKYCGYKASNKEFHRKRLTMEELKEEVRILESLGHKRIALEAGEDPVNCPIDYVLECIENIYSLKFDNGSIRRINVNIAATTVENYKKLKAANIGTYILFQESYHKKTYEEYHLNGPKCDYNYHTTAMHRAREAGIDDVGFGVLYGLYDYKYETIAMLMHAESLERDTGVGPHTLSVPRIRMAENVNLDNYPYLVNDDDFKKIVAVLRLSVPYAGLILSTREEAGFRDEVIELGVSQISSGSCTGVGGYQHQNEKPQFKLEDSRSPMEVIASLCESGYIPSYCTACYREGRTGDRFMALAKTGQINNVCQPNAILTLKEFILDYGDEKIKIVGENAIKRELNQIKDEAVKTSVIEKLNRIENGERDLRF</sequence>
<dbReference type="SFLD" id="SFLDF00319">
    <property type="entry name" value="Fe_hydrogenase_maturase_(HydG"/>
    <property type="match status" value="1"/>
</dbReference>
<dbReference type="InterPro" id="IPR034428">
    <property type="entry name" value="ThiH/NoCL/HydG-like"/>
</dbReference>
<dbReference type="SFLD" id="SFLDG01060">
    <property type="entry name" value="BATS_domain_containing"/>
    <property type="match status" value="1"/>
</dbReference>
<dbReference type="InterPro" id="IPR024007">
    <property type="entry name" value="FeFe-hyd_mat_HydG"/>
</dbReference>
<dbReference type="NCBIfam" id="TIGR03955">
    <property type="entry name" value="rSAM_HydG"/>
    <property type="match status" value="1"/>
</dbReference>
<keyword evidence="2" id="KW-0004">4Fe-4S</keyword>
<comment type="caution">
    <text evidence="11">The sequence shown here is derived from an EMBL/GenBank/DDBJ whole genome shotgun (WGS) entry which is preliminary data.</text>
</comment>
<evidence type="ECO:0000256" key="3">
    <source>
        <dbReference type="ARBA" id="ARBA00022691"/>
    </source>
</evidence>
<keyword evidence="12" id="KW-1185">Reference proteome</keyword>
<keyword evidence="3" id="KW-0949">S-adenosyl-L-methionine</keyword>
<evidence type="ECO:0000256" key="6">
    <source>
        <dbReference type="ARBA" id="ARBA00023014"/>
    </source>
</evidence>
<reference evidence="11 12" key="1">
    <citation type="submission" date="2020-08" db="EMBL/GenBank/DDBJ databases">
        <title>A Genomic Blueprint of the Chicken Gut Microbiome.</title>
        <authorList>
            <person name="Gilroy R."/>
            <person name="Ravi A."/>
            <person name="Getino M."/>
            <person name="Pursley I."/>
            <person name="Horton D.L."/>
            <person name="Alikhan N.-F."/>
            <person name="Baker D."/>
            <person name="Gharbi K."/>
            <person name="Hall N."/>
            <person name="Watson M."/>
            <person name="Adriaenssens E.M."/>
            <person name="Foster-Nyarko E."/>
            <person name="Jarju S."/>
            <person name="Secka A."/>
            <person name="Antonio M."/>
            <person name="Oren A."/>
            <person name="Chaudhuri R."/>
            <person name="La Ragione R.M."/>
            <person name="Hildebrand F."/>
            <person name="Pallen M.J."/>
        </authorList>
    </citation>
    <scope>NUCLEOTIDE SEQUENCE [LARGE SCALE GENOMIC DNA]</scope>
    <source>
        <strain evidence="11 12">N37</strain>
    </source>
</reference>
<dbReference type="EMBL" id="JACSQB010000010">
    <property type="protein sequence ID" value="MBD8045716.1"/>
    <property type="molecule type" value="Genomic_DNA"/>
</dbReference>
<dbReference type="InterPro" id="IPR006638">
    <property type="entry name" value="Elp3/MiaA/NifB-like_rSAM"/>
</dbReference>
<dbReference type="Gene3D" id="3.20.20.70">
    <property type="entry name" value="Aldolase class I"/>
    <property type="match status" value="1"/>
</dbReference>
<evidence type="ECO:0000313" key="12">
    <source>
        <dbReference type="Proteomes" id="UP000627166"/>
    </source>
</evidence>
<proteinExistence type="predicted"/>
<dbReference type="SFLD" id="SFLDS00029">
    <property type="entry name" value="Radical_SAM"/>
    <property type="match status" value="1"/>
</dbReference>
<dbReference type="SUPFAM" id="SSF102114">
    <property type="entry name" value="Radical SAM enzymes"/>
    <property type="match status" value="1"/>
</dbReference>
<keyword evidence="4" id="KW-0479">Metal-binding</keyword>
<gene>
    <name evidence="11" type="primary">hydG</name>
    <name evidence="11" type="ORF">H9637_01430</name>
</gene>
<dbReference type="Pfam" id="PF06968">
    <property type="entry name" value="BATS"/>
    <property type="match status" value="1"/>
</dbReference>
<evidence type="ECO:0000259" key="10">
    <source>
        <dbReference type="SMART" id="SM00876"/>
    </source>
</evidence>
<dbReference type="Proteomes" id="UP000627166">
    <property type="component" value="Unassembled WGS sequence"/>
</dbReference>
<dbReference type="SFLD" id="SFLDG01081">
    <property type="entry name" value="cleavage_of_the_Ca-Cb_bond_in"/>
    <property type="match status" value="1"/>
</dbReference>
<dbReference type="InterPro" id="IPR013785">
    <property type="entry name" value="Aldolase_TIM"/>
</dbReference>
<keyword evidence="8" id="KW-0175">Coiled coil</keyword>
<keyword evidence="5" id="KW-0408">Iron</keyword>
<dbReference type="Pfam" id="PF04055">
    <property type="entry name" value="Radical_SAM"/>
    <property type="match status" value="1"/>
</dbReference>
<feature type="coiled-coil region" evidence="8">
    <location>
        <begin position="102"/>
        <end position="129"/>
    </location>
</feature>
<dbReference type="SMART" id="SM00729">
    <property type="entry name" value="Elp3"/>
    <property type="match status" value="1"/>
</dbReference>